<dbReference type="EC" id="6.5.1.2" evidence="2 14"/>
<dbReference type="RefSeq" id="WP_091713972.1">
    <property type="nucleotide sequence ID" value="NZ_FOSH01000010.1"/>
</dbReference>
<keyword evidence="14" id="KW-0464">Manganese</keyword>
<dbReference type="Gene3D" id="3.30.470.30">
    <property type="entry name" value="DNA ligase/mRNA capping enzyme"/>
    <property type="match status" value="1"/>
</dbReference>
<dbReference type="SMART" id="SM00292">
    <property type="entry name" value="BRCT"/>
    <property type="match status" value="1"/>
</dbReference>
<dbReference type="Pfam" id="PF03120">
    <property type="entry name" value="OB_DNA_ligase"/>
    <property type="match status" value="1"/>
</dbReference>
<dbReference type="GO" id="GO:0006260">
    <property type="term" value="P:DNA replication"/>
    <property type="evidence" value="ECO:0007669"/>
    <property type="project" value="UniProtKB-KW"/>
</dbReference>
<dbReference type="InterPro" id="IPR004149">
    <property type="entry name" value="Znf_DNAligase_C4"/>
</dbReference>
<feature type="binding site" evidence="14">
    <location>
        <position position="139"/>
    </location>
    <ligand>
        <name>NAD(+)</name>
        <dbReference type="ChEBI" id="CHEBI:57540"/>
    </ligand>
</feature>
<evidence type="ECO:0000256" key="12">
    <source>
        <dbReference type="ARBA" id="ARBA00034005"/>
    </source>
</evidence>
<feature type="binding site" evidence="14">
    <location>
        <position position="414"/>
    </location>
    <ligand>
        <name>Zn(2+)</name>
        <dbReference type="ChEBI" id="CHEBI:29105"/>
    </ligand>
</feature>
<evidence type="ECO:0000313" key="17">
    <source>
        <dbReference type="EMBL" id="SFK40572.1"/>
    </source>
</evidence>
<dbReference type="InterPro" id="IPR012340">
    <property type="entry name" value="NA-bd_OB-fold"/>
</dbReference>
<keyword evidence="5 14" id="KW-0235">DNA replication</keyword>
<keyword evidence="11 14" id="KW-0234">DNA repair</keyword>
<dbReference type="GO" id="GO:0003911">
    <property type="term" value="F:DNA ligase (NAD+) activity"/>
    <property type="evidence" value="ECO:0007669"/>
    <property type="project" value="UniProtKB-UniRule"/>
</dbReference>
<evidence type="ECO:0000259" key="16">
    <source>
        <dbReference type="PROSITE" id="PS50172"/>
    </source>
</evidence>
<keyword evidence="7 14" id="KW-0227">DNA damage</keyword>
<dbReference type="InterPro" id="IPR018239">
    <property type="entry name" value="DNA_ligase_AS"/>
</dbReference>
<dbReference type="Gene3D" id="1.10.287.610">
    <property type="entry name" value="Helix hairpin bin"/>
    <property type="match status" value="1"/>
</dbReference>
<gene>
    <name evidence="14" type="primary">ligA</name>
    <name evidence="17" type="ORF">SAMN04488079_11035</name>
</gene>
<dbReference type="InterPro" id="IPR041663">
    <property type="entry name" value="DisA/LigA_HHH"/>
</dbReference>
<feature type="binding site" evidence="14">
    <location>
        <position position="411"/>
    </location>
    <ligand>
        <name>Zn(2+)</name>
        <dbReference type="ChEBI" id="CHEBI:29105"/>
    </ligand>
</feature>
<evidence type="ECO:0000256" key="14">
    <source>
        <dbReference type="HAMAP-Rule" id="MF_01588"/>
    </source>
</evidence>
<keyword evidence="9 14" id="KW-0460">Magnesium</keyword>
<dbReference type="InterPro" id="IPR003583">
    <property type="entry name" value="Hlx-hairpin-Hlx_DNA-bd_motif"/>
</dbReference>
<dbReference type="InterPro" id="IPR013840">
    <property type="entry name" value="DNAligase_N"/>
</dbReference>
<evidence type="ECO:0000256" key="7">
    <source>
        <dbReference type="ARBA" id="ARBA00022763"/>
    </source>
</evidence>
<dbReference type="FunFam" id="2.40.50.140:FF:000012">
    <property type="entry name" value="DNA ligase"/>
    <property type="match status" value="1"/>
</dbReference>
<dbReference type="Pfam" id="PF01653">
    <property type="entry name" value="DNA_ligase_aden"/>
    <property type="match status" value="1"/>
</dbReference>
<dbReference type="SUPFAM" id="SSF52113">
    <property type="entry name" value="BRCT domain"/>
    <property type="match status" value="1"/>
</dbReference>
<evidence type="ECO:0000256" key="1">
    <source>
        <dbReference type="ARBA" id="ARBA00004067"/>
    </source>
</evidence>
<dbReference type="InterPro" id="IPR010994">
    <property type="entry name" value="RuvA_2-like"/>
</dbReference>
<dbReference type="Pfam" id="PF12826">
    <property type="entry name" value="HHH_2"/>
    <property type="match status" value="1"/>
</dbReference>
<dbReference type="SUPFAM" id="SSF50249">
    <property type="entry name" value="Nucleic acid-binding proteins"/>
    <property type="match status" value="1"/>
</dbReference>
<feature type="binding site" evidence="14">
    <location>
        <position position="116"/>
    </location>
    <ligand>
        <name>NAD(+)</name>
        <dbReference type="ChEBI" id="CHEBI:57540"/>
    </ligand>
</feature>
<evidence type="ECO:0000313" key="18">
    <source>
        <dbReference type="Proteomes" id="UP000198924"/>
    </source>
</evidence>
<feature type="binding site" evidence="14">
    <location>
        <position position="176"/>
    </location>
    <ligand>
        <name>NAD(+)</name>
        <dbReference type="ChEBI" id="CHEBI:57540"/>
    </ligand>
</feature>
<evidence type="ECO:0000256" key="3">
    <source>
        <dbReference type="ARBA" id="ARBA00013308"/>
    </source>
</evidence>
<dbReference type="PROSITE" id="PS01056">
    <property type="entry name" value="DNA_LIGASE_N2"/>
    <property type="match status" value="1"/>
</dbReference>
<dbReference type="Proteomes" id="UP000198924">
    <property type="component" value="Unassembled WGS sequence"/>
</dbReference>
<dbReference type="PANTHER" id="PTHR23389">
    <property type="entry name" value="CHROMOSOME TRANSMISSION FIDELITY FACTOR 18"/>
    <property type="match status" value="1"/>
</dbReference>
<keyword evidence="10 14" id="KW-0520">NAD</keyword>
<keyword evidence="18" id="KW-1185">Reference proteome</keyword>
<comment type="caution">
    <text evidence="14">Lacks conserved residue(s) required for the propagation of feature annotation.</text>
</comment>
<dbReference type="NCBIfam" id="TIGR00575">
    <property type="entry name" value="dnlj"/>
    <property type="match status" value="1"/>
</dbReference>
<dbReference type="Pfam" id="PF14520">
    <property type="entry name" value="HHH_5"/>
    <property type="match status" value="1"/>
</dbReference>
<dbReference type="Gene3D" id="3.40.50.10190">
    <property type="entry name" value="BRCT domain"/>
    <property type="match status" value="1"/>
</dbReference>
<evidence type="ECO:0000256" key="6">
    <source>
        <dbReference type="ARBA" id="ARBA00022723"/>
    </source>
</evidence>
<dbReference type="InterPro" id="IPR001679">
    <property type="entry name" value="DNA_ligase"/>
</dbReference>
<dbReference type="STRING" id="45496.SAMN04488079_11035"/>
<dbReference type="SUPFAM" id="SSF56091">
    <property type="entry name" value="DNA ligase/mRNA capping enzyme, catalytic domain"/>
    <property type="match status" value="1"/>
</dbReference>
<feature type="binding site" evidence="14">
    <location>
        <begin position="35"/>
        <end position="39"/>
    </location>
    <ligand>
        <name>NAD(+)</name>
        <dbReference type="ChEBI" id="CHEBI:57540"/>
    </ligand>
</feature>
<reference evidence="18" key="1">
    <citation type="submission" date="2016-10" db="EMBL/GenBank/DDBJ databases">
        <authorList>
            <person name="Varghese N."/>
            <person name="Submissions S."/>
        </authorList>
    </citation>
    <scope>NUCLEOTIDE SEQUENCE [LARGE SCALE GENOMIC DNA]</scope>
    <source>
        <strain evidence="18">DSM 11578</strain>
    </source>
</reference>
<dbReference type="NCBIfam" id="NF005932">
    <property type="entry name" value="PRK07956.1"/>
    <property type="match status" value="1"/>
</dbReference>
<dbReference type="PANTHER" id="PTHR23389:SF9">
    <property type="entry name" value="DNA LIGASE"/>
    <property type="match status" value="1"/>
</dbReference>
<feature type="binding site" evidence="14">
    <location>
        <position position="435"/>
    </location>
    <ligand>
        <name>Zn(2+)</name>
        <dbReference type="ChEBI" id="CHEBI:29105"/>
    </ligand>
</feature>
<dbReference type="AlphaFoldDB" id="A0A1I3Z944"/>
<keyword evidence="4 14" id="KW-0436">Ligase</keyword>
<keyword evidence="6 14" id="KW-0479">Metal-binding</keyword>
<feature type="active site" description="N6-AMP-lysine intermediate" evidence="14">
    <location>
        <position position="118"/>
    </location>
</feature>
<dbReference type="PROSITE" id="PS50172">
    <property type="entry name" value="BRCT"/>
    <property type="match status" value="1"/>
</dbReference>
<dbReference type="GO" id="GO:0046872">
    <property type="term" value="F:metal ion binding"/>
    <property type="evidence" value="ECO:0007669"/>
    <property type="project" value="UniProtKB-KW"/>
</dbReference>
<dbReference type="GO" id="GO:0005829">
    <property type="term" value="C:cytosol"/>
    <property type="evidence" value="ECO:0007669"/>
    <property type="project" value="TreeGrafter"/>
</dbReference>
<name>A0A1I3Z944_9GAMM</name>
<feature type="binding site" evidence="14">
    <location>
        <position position="317"/>
    </location>
    <ligand>
        <name>NAD(+)</name>
        <dbReference type="ChEBI" id="CHEBI:57540"/>
    </ligand>
</feature>
<dbReference type="HAMAP" id="MF_01588">
    <property type="entry name" value="DNA_ligase_A"/>
    <property type="match status" value="1"/>
</dbReference>
<comment type="cofactor">
    <cofactor evidence="14">
        <name>Mg(2+)</name>
        <dbReference type="ChEBI" id="CHEBI:18420"/>
    </cofactor>
    <cofactor evidence="14">
        <name>Mn(2+)</name>
        <dbReference type="ChEBI" id="CHEBI:29035"/>
    </cofactor>
</comment>
<comment type="function">
    <text evidence="1 14">DNA ligase that catalyzes the formation of phosphodiester linkages between 5'-phosphoryl and 3'-hydroxyl groups in double-stranded DNA using NAD as a coenzyme and as the energy source for the reaction. It is essential for DNA replication and repair of damaged DNA.</text>
</comment>
<dbReference type="Pfam" id="PF03119">
    <property type="entry name" value="DNA_ligase_ZBD"/>
    <property type="match status" value="1"/>
</dbReference>
<dbReference type="PIRSF" id="PIRSF001604">
    <property type="entry name" value="LigA"/>
    <property type="match status" value="1"/>
</dbReference>
<evidence type="ECO:0000256" key="11">
    <source>
        <dbReference type="ARBA" id="ARBA00023204"/>
    </source>
</evidence>
<accession>A0A1I3Z944</accession>
<feature type="binding site" evidence="14">
    <location>
        <begin position="84"/>
        <end position="85"/>
    </location>
    <ligand>
        <name>NAD(+)</name>
        <dbReference type="ChEBI" id="CHEBI:57540"/>
    </ligand>
</feature>
<evidence type="ECO:0000256" key="5">
    <source>
        <dbReference type="ARBA" id="ARBA00022705"/>
    </source>
</evidence>
<dbReference type="GO" id="GO:0006281">
    <property type="term" value="P:DNA repair"/>
    <property type="evidence" value="ECO:0007669"/>
    <property type="project" value="UniProtKB-KW"/>
</dbReference>
<organism evidence="17 18">
    <name type="scientific">Methylophaga sulfidovorans</name>
    <dbReference type="NCBI Taxonomy" id="45496"/>
    <lineage>
        <taxon>Bacteria</taxon>
        <taxon>Pseudomonadati</taxon>
        <taxon>Pseudomonadota</taxon>
        <taxon>Gammaproteobacteria</taxon>
        <taxon>Thiotrichales</taxon>
        <taxon>Piscirickettsiaceae</taxon>
        <taxon>Methylophaga</taxon>
    </lineage>
</organism>
<protein>
    <recommendedName>
        <fullName evidence="3 14">DNA ligase</fullName>
        <ecNumber evidence="2 14">6.5.1.2</ecNumber>
    </recommendedName>
    <alternativeName>
        <fullName evidence="14">Polydeoxyribonucleotide synthase [NAD(+)]</fullName>
    </alternativeName>
</protein>
<evidence type="ECO:0000256" key="8">
    <source>
        <dbReference type="ARBA" id="ARBA00022833"/>
    </source>
</evidence>
<dbReference type="FunFam" id="1.10.150.20:FF:000007">
    <property type="entry name" value="DNA ligase"/>
    <property type="match status" value="1"/>
</dbReference>
<dbReference type="PROSITE" id="PS01055">
    <property type="entry name" value="DNA_LIGASE_N1"/>
    <property type="match status" value="1"/>
</dbReference>
<evidence type="ECO:0000256" key="2">
    <source>
        <dbReference type="ARBA" id="ARBA00012722"/>
    </source>
</evidence>
<sequence length="672" mass="74193">MTISIDIKQRAAELRDLLNHYSYQYYVLDNPEVPDAEYDRLFRELQTIESDYPELLSADSPTQRVGGQALDKFDEVQHAIPMLSLDNVFDQQELTAFDKRVRDWLNTNQQQTYAAEPKLDGLAISIRYENGVLVQAATRGDGSTGEDVTVNVRTINSVPLKLQGEHIPAVVEIRGEIFMPKAGFEKLNQSQLANNKKPFVNPRNAAAGSLRQLDSKITASRPLEIYCYGIGVIEGISRPASHSAAMSLIAEWGCRISPELKVLDGLEACQQYIDDLAQRRDSLEYDIDGVVFKVDDTILQERLGFVSRAPRWAIAYKFPAQEEMTTVEDIEIQVGRTGALTPVARLKPVFVGGVTVSNATLHNEDEIRRKDVRIGDTVIVRRAGDVIPEVVKTIITKRPDDAREFVMPTACPICGSDVEREEGEAVSRCSGGLFCAAQRKEAIKHFASRKALDIDGLGDKLVEQLVDAGHIKDVADLFSLDVKTIANLDRMGQKSAENLVNALNAAKSTRFQRFLYALGIREVGEATARALALTYVSLEELMQASSESLMEIEDVGPVVAHHIETFFQQTHNREVIQRLLGKGIHWPAEEKKQTNTALSGKTIVLTGTLQTLSRSEAKEKLLALGAKVAGSVSKKTDYVVSGADAGSKLTKAESLGIDVVDEATLQQWLTQE</sequence>
<dbReference type="Gene3D" id="6.20.10.30">
    <property type="match status" value="1"/>
</dbReference>
<dbReference type="Pfam" id="PF00533">
    <property type="entry name" value="BRCT"/>
    <property type="match status" value="1"/>
</dbReference>
<dbReference type="GO" id="GO:0003677">
    <property type="term" value="F:DNA binding"/>
    <property type="evidence" value="ECO:0007669"/>
    <property type="project" value="InterPro"/>
</dbReference>
<evidence type="ECO:0000256" key="4">
    <source>
        <dbReference type="ARBA" id="ARBA00022598"/>
    </source>
</evidence>
<dbReference type="CDD" id="cd17748">
    <property type="entry name" value="BRCT_DNA_ligase_like"/>
    <property type="match status" value="1"/>
</dbReference>
<evidence type="ECO:0000256" key="9">
    <source>
        <dbReference type="ARBA" id="ARBA00022842"/>
    </source>
</evidence>
<dbReference type="FunFam" id="1.10.150.20:FF:000006">
    <property type="entry name" value="DNA ligase"/>
    <property type="match status" value="1"/>
</dbReference>
<dbReference type="SUPFAM" id="SSF47781">
    <property type="entry name" value="RuvA domain 2-like"/>
    <property type="match status" value="1"/>
</dbReference>
<dbReference type="EMBL" id="FOSH01000010">
    <property type="protein sequence ID" value="SFK40572.1"/>
    <property type="molecule type" value="Genomic_DNA"/>
</dbReference>
<dbReference type="InterPro" id="IPR033136">
    <property type="entry name" value="DNA_ligase_CS"/>
</dbReference>
<evidence type="ECO:0000256" key="10">
    <source>
        <dbReference type="ARBA" id="ARBA00023027"/>
    </source>
</evidence>
<evidence type="ECO:0000256" key="13">
    <source>
        <dbReference type="ARBA" id="ARBA00060881"/>
    </source>
</evidence>
<feature type="binding site" evidence="14">
    <location>
        <position position="293"/>
    </location>
    <ligand>
        <name>NAD(+)</name>
        <dbReference type="ChEBI" id="CHEBI:57540"/>
    </ligand>
</feature>
<dbReference type="SMART" id="SM00278">
    <property type="entry name" value="HhH1"/>
    <property type="match status" value="4"/>
</dbReference>
<comment type="similarity">
    <text evidence="13 14">Belongs to the NAD-dependent DNA ligase family. LigA subfamily.</text>
</comment>
<evidence type="ECO:0000256" key="15">
    <source>
        <dbReference type="RuleBase" id="RU000618"/>
    </source>
</evidence>
<dbReference type="FunFam" id="1.10.287.610:FF:000002">
    <property type="entry name" value="DNA ligase"/>
    <property type="match status" value="1"/>
</dbReference>
<dbReference type="OrthoDB" id="9759736at2"/>
<dbReference type="Gene3D" id="2.40.50.140">
    <property type="entry name" value="Nucleic acid-binding proteins"/>
    <property type="match status" value="1"/>
</dbReference>
<feature type="domain" description="BRCT" evidence="16">
    <location>
        <begin position="593"/>
        <end position="672"/>
    </location>
</feature>
<dbReference type="FunFam" id="6.20.10.30:FF:000001">
    <property type="entry name" value="DNA ligase"/>
    <property type="match status" value="1"/>
</dbReference>
<dbReference type="InterPro" id="IPR004150">
    <property type="entry name" value="NAD_DNA_ligase_OB"/>
</dbReference>
<dbReference type="SMART" id="SM00532">
    <property type="entry name" value="LIGANc"/>
    <property type="match status" value="1"/>
</dbReference>
<dbReference type="FunFam" id="3.30.470.30:FF:000001">
    <property type="entry name" value="DNA ligase"/>
    <property type="match status" value="1"/>
</dbReference>
<dbReference type="Gene3D" id="1.10.150.20">
    <property type="entry name" value="5' to 3' exonuclease, C-terminal subdomain"/>
    <property type="match status" value="2"/>
</dbReference>
<keyword evidence="8 14" id="KW-0862">Zinc</keyword>
<dbReference type="InterPro" id="IPR036420">
    <property type="entry name" value="BRCT_dom_sf"/>
</dbReference>
<proteinExistence type="inferred from homology"/>
<dbReference type="InterPro" id="IPR013839">
    <property type="entry name" value="DNAligase_adenylation"/>
</dbReference>
<dbReference type="InterPro" id="IPR001357">
    <property type="entry name" value="BRCT_dom"/>
</dbReference>
<dbReference type="CDD" id="cd00114">
    <property type="entry name" value="LIGANc"/>
    <property type="match status" value="1"/>
</dbReference>
<comment type="catalytic activity">
    <reaction evidence="12 14 15">
        <text>NAD(+) + (deoxyribonucleotide)n-3'-hydroxyl + 5'-phospho-(deoxyribonucleotide)m = (deoxyribonucleotide)n+m + AMP + beta-nicotinamide D-nucleotide.</text>
        <dbReference type="EC" id="6.5.1.2"/>
    </reaction>
</comment>